<accession>A0A8H5JBS6</accession>
<evidence type="ECO:0008006" key="3">
    <source>
        <dbReference type="Google" id="ProtNLM"/>
    </source>
</evidence>
<organism evidence="1 2">
    <name type="scientific">Fusarium napiforme</name>
    <dbReference type="NCBI Taxonomy" id="42672"/>
    <lineage>
        <taxon>Eukaryota</taxon>
        <taxon>Fungi</taxon>
        <taxon>Dikarya</taxon>
        <taxon>Ascomycota</taxon>
        <taxon>Pezizomycotina</taxon>
        <taxon>Sordariomycetes</taxon>
        <taxon>Hypocreomycetidae</taxon>
        <taxon>Hypocreales</taxon>
        <taxon>Nectriaceae</taxon>
        <taxon>Fusarium</taxon>
        <taxon>Fusarium fujikuroi species complex</taxon>
    </lineage>
</organism>
<proteinExistence type="predicted"/>
<dbReference type="Proteomes" id="UP000574317">
    <property type="component" value="Unassembled WGS sequence"/>
</dbReference>
<dbReference type="SUPFAM" id="SSF53067">
    <property type="entry name" value="Actin-like ATPase domain"/>
    <property type="match status" value="2"/>
</dbReference>
<dbReference type="PANTHER" id="PTHR14187">
    <property type="entry name" value="ALPHA KINASE/ELONGATION FACTOR 2 KINASE"/>
    <property type="match status" value="1"/>
</dbReference>
<keyword evidence="2" id="KW-1185">Reference proteome</keyword>
<dbReference type="CDD" id="cd10170">
    <property type="entry name" value="ASKHA_NBD_HSP70"/>
    <property type="match status" value="1"/>
</dbReference>
<protein>
    <recommendedName>
        <fullName evidence="3">Actin-like protein</fullName>
    </recommendedName>
</protein>
<comment type="caution">
    <text evidence="1">The sequence shown here is derived from an EMBL/GenBank/DDBJ whole genome shotgun (WGS) entry which is preliminary data.</text>
</comment>
<dbReference type="Gene3D" id="3.30.420.40">
    <property type="match status" value="1"/>
</dbReference>
<dbReference type="PROSITE" id="PS00297">
    <property type="entry name" value="HSP70_1"/>
    <property type="match status" value="1"/>
</dbReference>
<dbReference type="EMBL" id="JAAOAO010000260">
    <property type="protein sequence ID" value="KAF5552463.1"/>
    <property type="molecule type" value="Genomic_DNA"/>
</dbReference>
<gene>
    <name evidence="1" type="ORF">FNAPI_7052</name>
</gene>
<sequence length="364" mass="41581">MVFENLPQPGGRTRVIVGIDLGTTFSGISYAVLPQNLNIPISFLWQVDRRPYQKVPTQIEASGTTIEWFKLSLLRRDDLEKDILIQRTVDVAAVYLRRIWKVFREELRYKVTDPHIQITFTVPILWPDYARKSIYEALHQANIINNNVELAPKFVAEPEAAALAIFSAAGYLDGELFSKVRPGQVVIVCDCGGGTTCSYPFKDTAAYEICSVHPFRVREVLLGQRILAEAYSMGDRFMKLMKEKIAQVLSPRAFQALKDEDFARLAYTHWDEGVKMSFSNNFEDKRIELPFHWVGTQRRRMGVRQSVHIEFNHDEIASIFNPIVERITTLIETEMRSAFTCLSKDVSGAVIHALQAHTNQEPAW</sequence>
<name>A0A8H5JBS6_9HYPO</name>
<dbReference type="PANTHER" id="PTHR14187:SF5">
    <property type="entry name" value="HEAT SHOCK 70 KDA PROTEIN 12A"/>
    <property type="match status" value="1"/>
</dbReference>
<dbReference type="InterPro" id="IPR043129">
    <property type="entry name" value="ATPase_NBD"/>
</dbReference>
<reference evidence="1 2" key="1">
    <citation type="submission" date="2020-05" db="EMBL/GenBank/DDBJ databases">
        <title>Identification and distribution of gene clusters putatively required for synthesis of sphingolipid metabolism inhibitors in phylogenetically diverse species of the filamentous fungus Fusarium.</title>
        <authorList>
            <person name="Kim H.-S."/>
            <person name="Busman M."/>
            <person name="Brown D.W."/>
            <person name="Divon H."/>
            <person name="Uhlig S."/>
            <person name="Proctor R.H."/>
        </authorList>
    </citation>
    <scope>NUCLEOTIDE SEQUENCE [LARGE SCALE GENOMIC DNA]</scope>
    <source>
        <strain evidence="1 2">NRRL 25196</strain>
    </source>
</reference>
<dbReference type="AlphaFoldDB" id="A0A8H5JBS6"/>
<dbReference type="InterPro" id="IPR018181">
    <property type="entry name" value="Heat_shock_70_CS"/>
</dbReference>
<evidence type="ECO:0000313" key="1">
    <source>
        <dbReference type="EMBL" id="KAF5552463.1"/>
    </source>
</evidence>
<evidence type="ECO:0000313" key="2">
    <source>
        <dbReference type="Proteomes" id="UP000574317"/>
    </source>
</evidence>